<evidence type="ECO:0000313" key="4">
    <source>
        <dbReference type="Proteomes" id="UP001193748"/>
    </source>
</evidence>
<evidence type="ECO:0000256" key="2">
    <source>
        <dbReference type="SAM" id="Phobius"/>
    </source>
</evidence>
<keyword evidence="2" id="KW-0472">Membrane</keyword>
<sequence>MEGLALILFYLTLIGTIASIGLIIYSAVKKKFKYKPKQLAIILGIFIVAFIGSTIFYGSVQSPESKAKFEASQKAKEEEKAQKELAEKEEKENEEKQKQEDQKVKENSKDTVETVQKEESPVVAEVPKADDRFIIKSEPNTSAAVDEIYYKAKEKAATATEDDLKEAIKFISNNYNNYWVDNETMHKTMYYGSLLECAKKDKAKENQKGIDYAIYSLGEDTVQVVKYVYRKVEKVEDSSTQSNLRQIKKSLDKISDDYKK</sequence>
<evidence type="ECO:0000313" key="3">
    <source>
        <dbReference type="EMBL" id="NRT88719.1"/>
    </source>
</evidence>
<proteinExistence type="predicted"/>
<gene>
    <name evidence="3" type="ORF">B0H41_002398</name>
</gene>
<organism evidence="3 4">
    <name type="scientific">Clostridium beijerinckii</name>
    <name type="common">Clostridium MP</name>
    <dbReference type="NCBI Taxonomy" id="1520"/>
    <lineage>
        <taxon>Bacteria</taxon>
        <taxon>Bacillati</taxon>
        <taxon>Bacillota</taxon>
        <taxon>Clostridia</taxon>
        <taxon>Eubacteriales</taxon>
        <taxon>Clostridiaceae</taxon>
        <taxon>Clostridium</taxon>
    </lineage>
</organism>
<reference evidence="3" key="1">
    <citation type="submission" date="2020-05" db="EMBL/GenBank/DDBJ databases">
        <authorList>
            <person name="Brown S."/>
            <person name="Huntemann M."/>
            <person name="Clum A."/>
            <person name="Spunde A."/>
            <person name="Palaniappan K."/>
            <person name="Ritter S."/>
            <person name="Mikhailova N."/>
            <person name="Chen I.-M."/>
            <person name="Stamatis D."/>
            <person name="Reddy T."/>
            <person name="O'Malley R."/>
            <person name="Daum C."/>
            <person name="Shapiro N."/>
            <person name="Ivanova N."/>
            <person name="Kyrpides N."/>
            <person name="Woyke T."/>
        </authorList>
    </citation>
    <scope>NUCLEOTIDE SEQUENCE</scope>
    <source>
        <strain evidence="3">DJ080</strain>
    </source>
</reference>
<dbReference type="Proteomes" id="UP001193748">
    <property type="component" value="Unassembled WGS sequence"/>
</dbReference>
<reference evidence="3" key="2">
    <citation type="journal article" date="2022" name="Nat. Biotechnol.">
        <title>Carbon-negative production of acetone and isopropanol by gas fermentation at industrial pilot scale.</title>
        <authorList>
            <person name="Liew F.E."/>
            <person name="Nogle R."/>
            <person name="Abdalla T."/>
            <person name="Rasor B.J."/>
            <person name="Canter C."/>
            <person name="Jensen R.O."/>
            <person name="Wang L."/>
            <person name="Strutz J."/>
            <person name="Chirania P."/>
            <person name="De Tissera S."/>
            <person name="Mueller A.P."/>
            <person name="Ruan Z."/>
            <person name="Gao A."/>
            <person name="Tran L."/>
            <person name="Engle N.L."/>
            <person name="Bromley J.C."/>
            <person name="Daniell J."/>
            <person name="Conrado R."/>
            <person name="Tschaplinski T.J."/>
            <person name="Giannone R.J."/>
            <person name="Hettich R.L."/>
            <person name="Karim A.S."/>
            <person name="Simpson S.D."/>
            <person name="Brown S.D."/>
            <person name="Leang C."/>
            <person name="Jewett M.C."/>
            <person name="Kopke M."/>
        </authorList>
    </citation>
    <scope>NUCLEOTIDE SEQUENCE</scope>
    <source>
        <strain evidence="3">DJ080</strain>
    </source>
</reference>
<dbReference type="AlphaFoldDB" id="A0AAX0B2P7"/>
<feature type="compositionally biased region" description="Basic and acidic residues" evidence="1">
    <location>
        <begin position="78"/>
        <end position="120"/>
    </location>
</feature>
<accession>A0AAX0B2P7</accession>
<comment type="caution">
    <text evidence="3">The sequence shown here is derived from an EMBL/GenBank/DDBJ whole genome shotgun (WGS) entry which is preliminary data.</text>
</comment>
<keyword evidence="2" id="KW-1133">Transmembrane helix</keyword>
<dbReference type="EMBL" id="JABSWW010000001">
    <property type="protein sequence ID" value="NRT88719.1"/>
    <property type="molecule type" value="Genomic_DNA"/>
</dbReference>
<feature type="region of interest" description="Disordered" evidence="1">
    <location>
        <begin position="78"/>
        <end position="121"/>
    </location>
</feature>
<name>A0AAX0B2P7_CLOBE</name>
<protein>
    <submittedName>
        <fullName evidence="3">Cytoskeletal protein RodZ</fullName>
    </submittedName>
</protein>
<evidence type="ECO:0000256" key="1">
    <source>
        <dbReference type="SAM" id="MobiDB-lite"/>
    </source>
</evidence>
<feature type="transmembrane region" description="Helical" evidence="2">
    <location>
        <begin position="40"/>
        <end position="60"/>
    </location>
</feature>
<dbReference type="RefSeq" id="WP_173710922.1">
    <property type="nucleotide sequence ID" value="NZ_JABSWW010000001.1"/>
</dbReference>
<keyword evidence="2" id="KW-0812">Transmembrane</keyword>
<feature type="transmembrane region" description="Helical" evidence="2">
    <location>
        <begin position="6"/>
        <end position="28"/>
    </location>
</feature>